<dbReference type="AlphaFoldDB" id="A0A2K3P8W6"/>
<protein>
    <submittedName>
        <fullName evidence="1">Uncharacterized protein</fullName>
    </submittedName>
</protein>
<comment type="caution">
    <text evidence="1">The sequence shown here is derived from an EMBL/GenBank/DDBJ whole genome shotgun (WGS) entry which is preliminary data.</text>
</comment>
<proteinExistence type="predicted"/>
<reference evidence="1 2" key="2">
    <citation type="journal article" date="2017" name="Front. Plant Sci.">
        <title>Gene Classification and Mining of Molecular Markers Useful in Red Clover (Trifolium pratense) Breeding.</title>
        <authorList>
            <person name="Istvanek J."/>
            <person name="Dluhosova J."/>
            <person name="Dluhos P."/>
            <person name="Patkova L."/>
            <person name="Nedelnik J."/>
            <person name="Repkova J."/>
        </authorList>
    </citation>
    <scope>NUCLEOTIDE SEQUENCE [LARGE SCALE GENOMIC DNA]</scope>
    <source>
        <strain evidence="2">cv. Tatra</strain>
        <tissue evidence="1">Young leaves</tissue>
    </source>
</reference>
<organism evidence="1 2">
    <name type="scientific">Trifolium pratense</name>
    <name type="common">Red clover</name>
    <dbReference type="NCBI Taxonomy" id="57577"/>
    <lineage>
        <taxon>Eukaryota</taxon>
        <taxon>Viridiplantae</taxon>
        <taxon>Streptophyta</taxon>
        <taxon>Embryophyta</taxon>
        <taxon>Tracheophyta</taxon>
        <taxon>Spermatophyta</taxon>
        <taxon>Magnoliopsida</taxon>
        <taxon>eudicotyledons</taxon>
        <taxon>Gunneridae</taxon>
        <taxon>Pentapetalae</taxon>
        <taxon>rosids</taxon>
        <taxon>fabids</taxon>
        <taxon>Fabales</taxon>
        <taxon>Fabaceae</taxon>
        <taxon>Papilionoideae</taxon>
        <taxon>50 kb inversion clade</taxon>
        <taxon>NPAAA clade</taxon>
        <taxon>Hologalegina</taxon>
        <taxon>IRL clade</taxon>
        <taxon>Trifolieae</taxon>
        <taxon>Trifolium</taxon>
    </lineage>
</organism>
<dbReference type="Proteomes" id="UP000236291">
    <property type="component" value="Unassembled WGS sequence"/>
</dbReference>
<accession>A0A2K3P8W6</accession>
<name>A0A2K3P8W6_TRIPR</name>
<sequence length="146" mass="16712">MEEVIEPRLRNYNNVKSVLFDICRTESVTTAGTIAMIAWWCLWQNRNSWVWNGVKNTTKDVALRAVHTIGEWRAVNRVQQQNSVAVTSSAQRHRSATAESFSRAVQHGTEQVQCQRPRDGWLKCNVISQSSSTTGWGWCLRNYVLT</sequence>
<reference evidence="1 2" key="1">
    <citation type="journal article" date="2014" name="Am. J. Bot.">
        <title>Genome assembly and annotation for red clover (Trifolium pratense; Fabaceae).</title>
        <authorList>
            <person name="Istvanek J."/>
            <person name="Jaros M."/>
            <person name="Krenek A."/>
            <person name="Repkova J."/>
        </authorList>
    </citation>
    <scope>NUCLEOTIDE SEQUENCE [LARGE SCALE GENOMIC DNA]</scope>
    <source>
        <strain evidence="2">cv. Tatra</strain>
        <tissue evidence="1">Young leaves</tissue>
    </source>
</reference>
<evidence type="ECO:0000313" key="1">
    <source>
        <dbReference type="EMBL" id="PNY11732.1"/>
    </source>
</evidence>
<evidence type="ECO:0000313" key="2">
    <source>
        <dbReference type="Proteomes" id="UP000236291"/>
    </source>
</evidence>
<dbReference type="EMBL" id="ASHM01004748">
    <property type="protein sequence ID" value="PNY11732.1"/>
    <property type="molecule type" value="Genomic_DNA"/>
</dbReference>
<gene>
    <name evidence="1" type="ORF">L195_g008345</name>
</gene>